<feature type="coiled-coil region" evidence="1">
    <location>
        <begin position="78"/>
        <end position="109"/>
    </location>
</feature>
<reference evidence="2 3" key="1">
    <citation type="journal article" date="2021" name="BMC Biol.">
        <title>Horizontally acquired antibacterial genes associated with adaptive radiation of ladybird beetles.</title>
        <authorList>
            <person name="Li H.S."/>
            <person name="Tang X.F."/>
            <person name="Huang Y.H."/>
            <person name="Xu Z.Y."/>
            <person name="Chen M.L."/>
            <person name="Du X.Y."/>
            <person name="Qiu B.Y."/>
            <person name="Chen P.T."/>
            <person name="Zhang W."/>
            <person name="Slipinski A."/>
            <person name="Escalona H.E."/>
            <person name="Waterhouse R.M."/>
            <person name="Zwick A."/>
            <person name="Pang H."/>
        </authorList>
    </citation>
    <scope>NUCLEOTIDE SEQUENCE [LARGE SCALE GENOMIC DNA]</scope>
    <source>
        <strain evidence="2">SYSU2018</strain>
    </source>
</reference>
<proteinExistence type="predicted"/>
<dbReference type="AlphaFoldDB" id="A0ABD2MJK0"/>
<gene>
    <name evidence="2" type="ORF">HHI36_010674</name>
</gene>
<evidence type="ECO:0000313" key="2">
    <source>
        <dbReference type="EMBL" id="KAL3266504.1"/>
    </source>
</evidence>
<sequence>MRKEKLEEEYLHNEKQLENEVMKKTKLIDDLQSNLSEGERQLNELKRLEHESTAESIKKGRIDMKNSASELVISKSVLLQKDEQIEFLQEKLEEQKQSIEDQARHLALKSYQTEATLAEIEEKIYSRLYMGISEDLMLKLMRCENSVLKENRIHANEAENSPLRVKSNVSQVTNNKNTKCNPFKIFAQ</sequence>
<name>A0ABD2MJK0_9CUCU</name>
<protein>
    <submittedName>
        <fullName evidence="2">Uncharacterized protein</fullName>
    </submittedName>
</protein>
<feature type="non-terminal residue" evidence="2">
    <location>
        <position position="188"/>
    </location>
</feature>
<dbReference type="Proteomes" id="UP001516400">
    <property type="component" value="Unassembled WGS sequence"/>
</dbReference>
<comment type="caution">
    <text evidence="2">The sequence shown here is derived from an EMBL/GenBank/DDBJ whole genome shotgun (WGS) entry which is preliminary data.</text>
</comment>
<organism evidence="2 3">
    <name type="scientific">Cryptolaemus montrouzieri</name>
    <dbReference type="NCBI Taxonomy" id="559131"/>
    <lineage>
        <taxon>Eukaryota</taxon>
        <taxon>Metazoa</taxon>
        <taxon>Ecdysozoa</taxon>
        <taxon>Arthropoda</taxon>
        <taxon>Hexapoda</taxon>
        <taxon>Insecta</taxon>
        <taxon>Pterygota</taxon>
        <taxon>Neoptera</taxon>
        <taxon>Endopterygota</taxon>
        <taxon>Coleoptera</taxon>
        <taxon>Polyphaga</taxon>
        <taxon>Cucujiformia</taxon>
        <taxon>Coccinelloidea</taxon>
        <taxon>Coccinellidae</taxon>
        <taxon>Scymninae</taxon>
        <taxon>Scymnini</taxon>
        <taxon>Cryptolaemus</taxon>
    </lineage>
</organism>
<evidence type="ECO:0000256" key="1">
    <source>
        <dbReference type="SAM" id="Coils"/>
    </source>
</evidence>
<keyword evidence="3" id="KW-1185">Reference proteome</keyword>
<accession>A0ABD2MJK0</accession>
<keyword evidence="1" id="KW-0175">Coiled coil</keyword>
<evidence type="ECO:0000313" key="3">
    <source>
        <dbReference type="Proteomes" id="UP001516400"/>
    </source>
</evidence>
<feature type="coiled-coil region" evidence="1">
    <location>
        <begin position="3"/>
        <end position="48"/>
    </location>
</feature>
<dbReference type="EMBL" id="JABFTP020000001">
    <property type="protein sequence ID" value="KAL3266504.1"/>
    <property type="molecule type" value="Genomic_DNA"/>
</dbReference>